<dbReference type="CDD" id="cd00818">
    <property type="entry name" value="IleRS_core"/>
    <property type="match status" value="1"/>
</dbReference>
<dbReference type="PANTHER" id="PTHR42780">
    <property type="entry name" value="SOLEUCYL-TRNA SYNTHETASE"/>
    <property type="match status" value="1"/>
</dbReference>
<accession>A0A5C0UJJ7</accession>
<comment type="domain">
    <text evidence="12">IleRS has two distinct active sites: one for aminoacylation and one for editing. The misactivated valine is translocated from the active site to the editing site, which sterically excludes the correctly activated isoleucine. The single editing site contains two valyl binding pockets, one specific for each substrate (Val-AMP or Val-tRNA(Ile)).</text>
</comment>
<keyword evidence="2 12" id="KW-0963">Cytoplasm</keyword>
<comment type="catalytic activity">
    <reaction evidence="11 12">
        <text>tRNA(Ile) + L-isoleucine + ATP = L-isoleucyl-tRNA(Ile) + AMP + diphosphate</text>
        <dbReference type="Rhea" id="RHEA:11060"/>
        <dbReference type="Rhea" id="RHEA-COMP:9666"/>
        <dbReference type="Rhea" id="RHEA-COMP:9695"/>
        <dbReference type="ChEBI" id="CHEBI:30616"/>
        <dbReference type="ChEBI" id="CHEBI:33019"/>
        <dbReference type="ChEBI" id="CHEBI:58045"/>
        <dbReference type="ChEBI" id="CHEBI:78442"/>
        <dbReference type="ChEBI" id="CHEBI:78528"/>
        <dbReference type="ChEBI" id="CHEBI:456215"/>
        <dbReference type="EC" id="6.1.1.5"/>
    </reaction>
</comment>
<dbReference type="SUPFAM" id="SSF47323">
    <property type="entry name" value="Anticodon-binding domain of a subclass of class I aminoacyl-tRNA synthetases"/>
    <property type="match status" value="1"/>
</dbReference>
<dbReference type="FunFam" id="3.40.50.620:FF:000075">
    <property type="entry name" value="Isoleucine--tRNA ligase"/>
    <property type="match status" value="1"/>
</dbReference>
<keyword evidence="8 12" id="KW-0648">Protein biosynthesis</keyword>
<dbReference type="AlphaFoldDB" id="A0A5C0UJJ7"/>
<comment type="cofactor">
    <cofactor evidence="12">
        <name>Zn(2+)</name>
        <dbReference type="ChEBI" id="CHEBI:29105"/>
    </cofactor>
</comment>
<keyword evidence="9 12" id="KW-0030">Aminoacyl-tRNA synthetase</keyword>
<dbReference type="GO" id="GO:0006428">
    <property type="term" value="P:isoleucyl-tRNA aminoacylation"/>
    <property type="evidence" value="ECO:0007669"/>
    <property type="project" value="UniProtKB-UniRule"/>
</dbReference>
<dbReference type="OrthoDB" id="9810365at2"/>
<comment type="function">
    <text evidence="10 12">Catalyzes the attachment of isoleucine to tRNA(Ile). As IleRS can inadvertently accommodate and process structurally similar amino acids such as valine, to avoid such errors it has two additional distinct tRNA(Ile)-dependent editing activities. One activity is designated as 'pretransfer' editing and involves the hydrolysis of activated Val-AMP. The other activity is designated 'posttransfer' editing and involves deacylation of mischarged Val-tRNA(Ile).</text>
</comment>
<dbReference type="GO" id="GO:0000049">
    <property type="term" value="F:tRNA binding"/>
    <property type="evidence" value="ECO:0007669"/>
    <property type="project" value="InterPro"/>
</dbReference>
<evidence type="ECO:0000259" key="14">
    <source>
        <dbReference type="Pfam" id="PF08264"/>
    </source>
</evidence>
<feature type="short sequence motif" description="'HIGH' region" evidence="12">
    <location>
        <begin position="61"/>
        <end position="71"/>
    </location>
</feature>
<proteinExistence type="inferred from homology"/>
<dbReference type="InterPro" id="IPR009008">
    <property type="entry name" value="Val/Leu/Ile-tRNA-synth_edit"/>
</dbReference>
<keyword evidence="16" id="KW-1185">Reference proteome</keyword>
<dbReference type="Gene3D" id="3.40.50.620">
    <property type="entry name" value="HUPs"/>
    <property type="match status" value="2"/>
</dbReference>
<dbReference type="HAMAP" id="MF_02003">
    <property type="entry name" value="Ile_tRNA_synth_type2"/>
    <property type="match status" value="1"/>
</dbReference>
<evidence type="ECO:0000256" key="1">
    <source>
        <dbReference type="ARBA" id="ARBA00007078"/>
    </source>
</evidence>
<feature type="binding site" evidence="12">
    <location>
        <position position="624"/>
    </location>
    <ligand>
        <name>ATP</name>
        <dbReference type="ChEBI" id="CHEBI:30616"/>
    </ligand>
</feature>
<evidence type="ECO:0000256" key="5">
    <source>
        <dbReference type="ARBA" id="ARBA00022741"/>
    </source>
</evidence>
<evidence type="ECO:0000256" key="11">
    <source>
        <dbReference type="ARBA" id="ARBA00048359"/>
    </source>
</evidence>
<evidence type="ECO:0000256" key="6">
    <source>
        <dbReference type="ARBA" id="ARBA00022833"/>
    </source>
</evidence>
<gene>
    <name evidence="12" type="primary">ileS</name>
    <name evidence="15" type="ORF">FZC37_01975</name>
</gene>
<organism evidence="15 16">
    <name type="scientific">Candidatus Sneabacter namystus</name>
    <dbReference type="NCBI Taxonomy" id="2601646"/>
    <lineage>
        <taxon>Bacteria</taxon>
        <taxon>Pseudomonadati</taxon>
        <taxon>Pseudomonadota</taxon>
        <taxon>Alphaproteobacteria</taxon>
        <taxon>Rickettsiales</taxon>
        <taxon>Rickettsiaceae</taxon>
        <taxon>Rickettsieae</taxon>
        <taxon>Candidatus Sneabacter</taxon>
    </lineage>
</organism>
<dbReference type="GO" id="GO:0005737">
    <property type="term" value="C:cytoplasm"/>
    <property type="evidence" value="ECO:0007669"/>
    <property type="project" value="UniProtKB-SubCell"/>
</dbReference>
<keyword evidence="6 12" id="KW-0862">Zinc</keyword>
<keyword evidence="4 12" id="KW-0479">Metal-binding</keyword>
<dbReference type="EC" id="6.1.1.5" evidence="12"/>
<reference evidence="15 16" key="1">
    <citation type="submission" date="2019-08" db="EMBL/GenBank/DDBJ databases">
        <title>Highly reduced genomes of protist endosymbionts show evolutionary convergence.</title>
        <authorList>
            <person name="George E."/>
            <person name="Husnik F."/>
            <person name="Tashyreva D."/>
            <person name="Prokopchuk G."/>
            <person name="Horak A."/>
            <person name="Kwong W.K."/>
            <person name="Lukes J."/>
            <person name="Keeling P.J."/>
        </authorList>
    </citation>
    <scope>NUCLEOTIDE SEQUENCE [LARGE SCALE GENOMIC DNA]</scope>
    <source>
        <strain evidence="15">1621</strain>
    </source>
</reference>
<dbReference type="KEGG" id="snay:FZC37_01975"/>
<dbReference type="Proteomes" id="UP000323844">
    <property type="component" value="Chromosome"/>
</dbReference>
<comment type="subunit">
    <text evidence="12">Monomer.</text>
</comment>
<comment type="subcellular location">
    <subcellularLocation>
        <location evidence="12">Cytoplasm</location>
    </subcellularLocation>
</comment>
<dbReference type="InterPro" id="IPR014729">
    <property type="entry name" value="Rossmann-like_a/b/a_fold"/>
</dbReference>
<dbReference type="PROSITE" id="PS00178">
    <property type="entry name" value="AA_TRNA_LIGASE_I"/>
    <property type="match status" value="1"/>
</dbReference>
<dbReference type="GO" id="GO:0008270">
    <property type="term" value="F:zinc ion binding"/>
    <property type="evidence" value="ECO:0007669"/>
    <property type="project" value="UniProtKB-UniRule"/>
</dbReference>
<dbReference type="InterPro" id="IPR013155">
    <property type="entry name" value="M/V/L/I-tRNA-synth_anticd-bd"/>
</dbReference>
<dbReference type="Pfam" id="PF00133">
    <property type="entry name" value="tRNA-synt_1"/>
    <property type="match status" value="1"/>
</dbReference>
<dbReference type="SUPFAM" id="SSF52374">
    <property type="entry name" value="Nucleotidylyl transferase"/>
    <property type="match status" value="1"/>
</dbReference>
<dbReference type="Gene3D" id="1.10.730.10">
    <property type="entry name" value="Isoleucyl-tRNA Synthetase, Domain 1"/>
    <property type="match status" value="1"/>
</dbReference>
<dbReference type="InterPro" id="IPR033709">
    <property type="entry name" value="Anticodon_Ile_ABEc"/>
</dbReference>
<evidence type="ECO:0000313" key="15">
    <source>
        <dbReference type="EMBL" id="QEK39693.1"/>
    </source>
</evidence>
<evidence type="ECO:0000259" key="13">
    <source>
        <dbReference type="Pfam" id="PF00133"/>
    </source>
</evidence>
<dbReference type="Pfam" id="PF19302">
    <property type="entry name" value="DUF5915"/>
    <property type="match status" value="1"/>
</dbReference>
<evidence type="ECO:0000313" key="16">
    <source>
        <dbReference type="Proteomes" id="UP000323844"/>
    </source>
</evidence>
<dbReference type="SUPFAM" id="SSF50677">
    <property type="entry name" value="ValRS/IleRS/LeuRS editing domain"/>
    <property type="match status" value="1"/>
</dbReference>
<protein>
    <recommendedName>
        <fullName evidence="12">Isoleucine--tRNA ligase</fullName>
        <ecNumber evidence="12">6.1.1.5</ecNumber>
    </recommendedName>
    <alternativeName>
        <fullName evidence="12">Isoleucyl-tRNA synthetase</fullName>
        <shortName evidence="12">IleRS</shortName>
    </alternativeName>
</protein>
<dbReference type="GO" id="GO:0004822">
    <property type="term" value="F:isoleucine-tRNA ligase activity"/>
    <property type="evidence" value="ECO:0007669"/>
    <property type="project" value="UniProtKB-UniRule"/>
</dbReference>
<feature type="short sequence motif" description="'KMSKS' region" evidence="12">
    <location>
        <begin position="621"/>
        <end position="625"/>
    </location>
</feature>
<dbReference type="EMBL" id="CP043312">
    <property type="protein sequence ID" value="QEK39693.1"/>
    <property type="molecule type" value="Genomic_DNA"/>
</dbReference>
<dbReference type="GO" id="GO:0005524">
    <property type="term" value="F:ATP binding"/>
    <property type="evidence" value="ECO:0007669"/>
    <property type="project" value="UniProtKB-UniRule"/>
</dbReference>
<sequence>MYHLKIHFIIVSLRYPKTIPNPHFPKIEENILEYWHTEKIFEKSVNQRKTTDKFVFYDGPPFANGLPHYGHLLTGFVKDTYARFHTSLNKRVERRFGWDCHGLPAEMGAEKDLKLSGSLDIKEYGIEKFNSYCKDSVLKYTQAWQKYVTRQGRWVDFENDYKTMNLTFMESVLWVFKKLYDKGLIYHDTKVVPYSWACQTPLSNFETKLDNSYREKKDKAVTVTFELLDLPESVKKIDNVDKCFLLSWTTTPWTLPSNLALAVGDTLTYSVVLKGTHCYILSCDSLSKYKNELNAQDVVATITAKELEGKSYKPIFTYFESNPNSFKVLVDEFVSKEAGTGVVHIAPAFGEDDHNLCKKYDIKPVCPVDEGGVFTKEVSDFSGMQVFAATDSIIMELKKKQVWFKTEQYIHRYPHCWRTDEPLIYKSVPSWYVKVSSFRDKMVNLNEQINWIPTFVKNNLFGKWLENAKDWAISRHRFWGAPVPVWVSDNPKYPRIDVYGSIKDLEKDFNVKVKDLHRPFIDSLVRTNPDDPSGQSMMRRVPDVLDCWFESGAMPYAEAHYPFENKENFINNFPADFIAEYTAQTRGWFYTLMVLSTALFDKPPFLNCVCHGVVLDAKGQKLSKRLNNYPDPLEIFDQYGADALRVTMLSSNVVKGGDLLLDKEGKAVYDSLRLTIKPIWQAYHFFCMYSNSDNITAKIIYESDNVLDKYILSQLRITTDAIKVALKDFNSQNAYQEIDSFFDKLNNWYIRRSRQRFWKHDICEDKLAAYNALFTCLITMSQACASLLPMLCEEIYLGLSRKTLKESVHLELFPLLNAIAPDLSLLTSMEKVRAICKGALFIRNKTGIRVRQTLKDITIYAINTDALEQYIDLIKEEIGVQEVVFRKDVDTVGHYILVPNLDKIAARIPSKVQQIISAVRKEDWQHSGDNSVIVSGELLSSDEFSLVLSVKDKEAKNVKAIPEIECIISLNTNLDSSLVEKGWLNDLIRLIQEKRKLDNYHISEKVRVEIFSGNERSCNVIQSNIQIIEEQTLSKVQQIQQIPQNSDICSFEEFLVHFRICSI</sequence>
<evidence type="ECO:0000256" key="7">
    <source>
        <dbReference type="ARBA" id="ARBA00022840"/>
    </source>
</evidence>
<evidence type="ECO:0000256" key="10">
    <source>
        <dbReference type="ARBA" id="ARBA00025217"/>
    </source>
</evidence>
<dbReference type="NCBIfam" id="TIGR00392">
    <property type="entry name" value="ileS"/>
    <property type="match status" value="1"/>
</dbReference>
<dbReference type="PRINTS" id="PR00984">
    <property type="entry name" value="TRNASYNTHILE"/>
</dbReference>
<dbReference type="Pfam" id="PF08264">
    <property type="entry name" value="Anticodon_1"/>
    <property type="match status" value="1"/>
</dbReference>
<dbReference type="InterPro" id="IPR001412">
    <property type="entry name" value="aa-tRNA-synth_I_CS"/>
</dbReference>
<evidence type="ECO:0000256" key="3">
    <source>
        <dbReference type="ARBA" id="ARBA00022598"/>
    </source>
</evidence>
<keyword evidence="5 12" id="KW-0547">Nucleotide-binding</keyword>
<feature type="domain" description="Aminoacyl-tRNA synthetase class Ia" evidence="13">
    <location>
        <begin position="31"/>
        <end position="655"/>
    </location>
</feature>
<keyword evidence="7 12" id="KW-0067">ATP-binding</keyword>
<evidence type="ECO:0000256" key="2">
    <source>
        <dbReference type="ARBA" id="ARBA00022490"/>
    </source>
</evidence>
<feature type="domain" description="Methionyl/Valyl/Leucyl/Isoleucyl-tRNA synthetase anticodon-binding" evidence="14">
    <location>
        <begin position="708"/>
        <end position="854"/>
    </location>
</feature>
<dbReference type="InterPro" id="IPR002301">
    <property type="entry name" value="Ile-tRNA-ligase"/>
</dbReference>
<evidence type="ECO:0000256" key="4">
    <source>
        <dbReference type="ARBA" id="ARBA00022723"/>
    </source>
</evidence>
<evidence type="ECO:0000256" key="12">
    <source>
        <dbReference type="HAMAP-Rule" id="MF_02003"/>
    </source>
</evidence>
<dbReference type="InterPro" id="IPR009080">
    <property type="entry name" value="tRNAsynth_Ia_anticodon-bd"/>
</dbReference>
<keyword evidence="3 12" id="KW-0436">Ligase</keyword>
<dbReference type="InterPro" id="IPR023586">
    <property type="entry name" value="Ile-tRNA-ligase_type2"/>
</dbReference>
<dbReference type="InterPro" id="IPR002300">
    <property type="entry name" value="aa-tRNA-synth_Ia"/>
</dbReference>
<dbReference type="CDD" id="cd07961">
    <property type="entry name" value="Anticodon_Ia_Ile_ABEc"/>
    <property type="match status" value="1"/>
</dbReference>
<dbReference type="GO" id="GO:0002161">
    <property type="term" value="F:aminoacyl-tRNA deacylase activity"/>
    <property type="evidence" value="ECO:0007669"/>
    <property type="project" value="InterPro"/>
</dbReference>
<comment type="similarity">
    <text evidence="1 12">Belongs to the class-I aminoacyl-tRNA synthetase family. IleS type 2 subfamily.</text>
</comment>
<dbReference type="PANTHER" id="PTHR42780:SF1">
    <property type="entry name" value="ISOLEUCINE--TRNA LIGASE, CYTOPLASMIC"/>
    <property type="match status" value="1"/>
</dbReference>
<evidence type="ECO:0000256" key="8">
    <source>
        <dbReference type="ARBA" id="ARBA00022917"/>
    </source>
</evidence>
<name>A0A5C0UJJ7_9RICK</name>
<evidence type="ECO:0000256" key="9">
    <source>
        <dbReference type="ARBA" id="ARBA00023146"/>
    </source>
</evidence>